<feature type="domain" description="CRAL-TRIO" evidence="1">
    <location>
        <begin position="91"/>
        <end position="237"/>
    </location>
</feature>
<dbReference type="InterPro" id="IPR001251">
    <property type="entry name" value="CRAL-TRIO_dom"/>
</dbReference>
<sequence length="258" mass="30326">MNINTKSRVLFNDNELVSNFRVLIKESNINYSMSDELLMCFIHARKGDVQRAMKLLNNYVRMTKQYPKLAYLCPLRVKHVLDSHFFASPHREQNGCRILLINLRKWDLHICSLEDVFLALVFCFQRMVSELDTQTNGIVLILDVKDLSLNHVRQFTPYWVKIIADIAQDVFPIRFQGIHVVNEPRIMKVLVAIFWPFLSNKIRNRLFFHGQCFATVHQHVDPACLPSDYNGCMKSMDTMRFSSVFFESEYSKIFDCFN</sequence>
<dbReference type="Gene3D" id="3.40.525.10">
    <property type="entry name" value="CRAL-TRIO lipid binding domain"/>
    <property type="match status" value="1"/>
</dbReference>
<dbReference type="PANTHER" id="PTHR10174">
    <property type="entry name" value="ALPHA-TOCOPHEROL TRANSFER PROTEIN-RELATED"/>
    <property type="match status" value="1"/>
</dbReference>
<protein>
    <recommendedName>
        <fullName evidence="1">CRAL-TRIO domain-containing protein</fullName>
    </recommendedName>
</protein>
<dbReference type="Gene3D" id="1.10.8.20">
    <property type="entry name" value="N-terminal domain of phosphatidylinositol transfer protein sec14p"/>
    <property type="match status" value="1"/>
</dbReference>
<dbReference type="SUPFAM" id="SSF52087">
    <property type="entry name" value="CRAL/TRIO domain"/>
    <property type="match status" value="1"/>
</dbReference>
<dbReference type="InterPro" id="IPR036273">
    <property type="entry name" value="CRAL/TRIO_N_dom_sf"/>
</dbReference>
<dbReference type="PRINTS" id="PR00180">
    <property type="entry name" value="CRETINALDHBP"/>
</dbReference>
<dbReference type="EMBL" id="WJBH02000004">
    <property type="protein sequence ID" value="KAI9559555.1"/>
    <property type="molecule type" value="Genomic_DNA"/>
</dbReference>
<keyword evidence="3" id="KW-1185">Reference proteome</keyword>
<dbReference type="CDD" id="cd00170">
    <property type="entry name" value="SEC14"/>
    <property type="match status" value="1"/>
</dbReference>
<evidence type="ECO:0000313" key="3">
    <source>
        <dbReference type="Proteomes" id="UP000820818"/>
    </source>
</evidence>
<dbReference type="Proteomes" id="UP000820818">
    <property type="component" value="Linkage Group LG4"/>
</dbReference>
<dbReference type="SUPFAM" id="SSF46938">
    <property type="entry name" value="CRAL/TRIO N-terminal domain"/>
    <property type="match status" value="1"/>
</dbReference>
<proteinExistence type="predicted"/>
<evidence type="ECO:0000313" key="2">
    <source>
        <dbReference type="EMBL" id="KAI9559555.1"/>
    </source>
</evidence>
<dbReference type="AlphaFoldDB" id="A0AAD5LBD5"/>
<dbReference type="InterPro" id="IPR036865">
    <property type="entry name" value="CRAL-TRIO_dom_sf"/>
</dbReference>
<dbReference type="SMART" id="SM00516">
    <property type="entry name" value="SEC14"/>
    <property type="match status" value="1"/>
</dbReference>
<dbReference type="Pfam" id="PF00650">
    <property type="entry name" value="CRAL_TRIO"/>
    <property type="match status" value="1"/>
</dbReference>
<dbReference type="GO" id="GO:0016020">
    <property type="term" value="C:membrane"/>
    <property type="evidence" value="ECO:0007669"/>
    <property type="project" value="TreeGrafter"/>
</dbReference>
<dbReference type="PANTHER" id="PTHR10174:SF130">
    <property type="entry name" value="ALPHA-TOCOPHEROL TRANSFER PROTEIN-LIKE"/>
    <property type="match status" value="1"/>
</dbReference>
<comment type="caution">
    <text evidence="2">The sequence shown here is derived from an EMBL/GenBank/DDBJ whole genome shotgun (WGS) entry which is preliminary data.</text>
</comment>
<dbReference type="SMART" id="SM01100">
    <property type="entry name" value="CRAL_TRIO_N"/>
    <property type="match status" value="1"/>
</dbReference>
<organism evidence="2 3">
    <name type="scientific">Daphnia sinensis</name>
    <dbReference type="NCBI Taxonomy" id="1820382"/>
    <lineage>
        <taxon>Eukaryota</taxon>
        <taxon>Metazoa</taxon>
        <taxon>Ecdysozoa</taxon>
        <taxon>Arthropoda</taxon>
        <taxon>Crustacea</taxon>
        <taxon>Branchiopoda</taxon>
        <taxon>Diplostraca</taxon>
        <taxon>Cladocera</taxon>
        <taxon>Anomopoda</taxon>
        <taxon>Daphniidae</taxon>
        <taxon>Daphnia</taxon>
        <taxon>Daphnia similis group</taxon>
    </lineage>
</organism>
<dbReference type="InterPro" id="IPR011074">
    <property type="entry name" value="CRAL/TRIO_N_dom"/>
</dbReference>
<evidence type="ECO:0000259" key="1">
    <source>
        <dbReference type="PROSITE" id="PS50191"/>
    </source>
</evidence>
<dbReference type="PROSITE" id="PS50191">
    <property type="entry name" value="CRAL_TRIO"/>
    <property type="match status" value="1"/>
</dbReference>
<reference evidence="2 3" key="1">
    <citation type="submission" date="2022-05" db="EMBL/GenBank/DDBJ databases">
        <title>A multi-omics perspective on studying reproductive biology in Daphnia sinensis.</title>
        <authorList>
            <person name="Jia J."/>
        </authorList>
    </citation>
    <scope>NUCLEOTIDE SEQUENCE [LARGE SCALE GENOMIC DNA]</scope>
    <source>
        <strain evidence="2 3">WSL</strain>
    </source>
</reference>
<dbReference type="GO" id="GO:1902936">
    <property type="term" value="F:phosphatidylinositol bisphosphate binding"/>
    <property type="evidence" value="ECO:0007669"/>
    <property type="project" value="TreeGrafter"/>
</dbReference>
<gene>
    <name evidence="2" type="ORF">GHT06_013560</name>
</gene>
<accession>A0AAD5LBD5</accession>
<name>A0AAD5LBD5_9CRUS</name>
<dbReference type="Gene3D" id="1.20.5.1200">
    <property type="entry name" value="Alpha-tocopherol transfer"/>
    <property type="match status" value="1"/>
</dbReference>